<proteinExistence type="predicted"/>
<accession>A0A3B0SBP8</accession>
<name>A0A3B0SBP8_9ZZZZ</name>
<dbReference type="InterPro" id="IPR008792">
    <property type="entry name" value="PQQD"/>
</dbReference>
<evidence type="ECO:0000313" key="1">
    <source>
        <dbReference type="EMBL" id="VAW00152.1"/>
    </source>
</evidence>
<dbReference type="Pfam" id="PF05402">
    <property type="entry name" value="PqqD"/>
    <property type="match status" value="1"/>
</dbReference>
<protein>
    <submittedName>
        <fullName evidence="1">Uncharacterized protein</fullName>
    </submittedName>
</protein>
<reference evidence="1" key="1">
    <citation type="submission" date="2018-06" db="EMBL/GenBank/DDBJ databases">
        <authorList>
            <person name="Zhirakovskaya E."/>
        </authorList>
    </citation>
    <scope>NUCLEOTIDE SEQUENCE</scope>
</reference>
<dbReference type="InterPro" id="IPR027599">
    <property type="entry name" value="PqqD-rel_X"/>
</dbReference>
<gene>
    <name evidence="1" type="ORF">MNBD_ALPHA01-676</name>
</gene>
<dbReference type="NCBIfam" id="TIGR04353">
    <property type="entry name" value="PqqD_rel_X"/>
    <property type="match status" value="1"/>
</dbReference>
<organism evidence="1">
    <name type="scientific">hydrothermal vent metagenome</name>
    <dbReference type="NCBI Taxonomy" id="652676"/>
    <lineage>
        <taxon>unclassified sequences</taxon>
        <taxon>metagenomes</taxon>
        <taxon>ecological metagenomes</taxon>
    </lineage>
</organism>
<dbReference type="EMBL" id="UOEJ01000129">
    <property type="protein sequence ID" value="VAW00152.1"/>
    <property type="molecule type" value="Genomic_DNA"/>
</dbReference>
<sequence length="109" mass="12534">MVVSGYSLDMNNFMNTAVFQVTDTACFLWKSMDDAHIIYDTRSGHSQALNDFAREIFAIIEERPRHMTDIVGELEKILERPLGDELRQQVQKTVAEFDKMGLIEPVKPE</sequence>
<dbReference type="AlphaFoldDB" id="A0A3B0SBP8"/>